<keyword evidence="2" id="KW-1185">Reference proteome</keyword>
<accession>A0A5B7E9Y3</accession>
<organism evidence="1 2">
    <name type="scientific">Portunus trituberculatus</name>
    <name type="common">Swimming crab</name>
    <name type="synonym">Neptunus trituberculatus</name>
    <dbReference type="NCBI Taxonomy" id="210409"/>
    <lineage>
        <taxon>Eukaryota</taxon>
        <taxon>Metazoa</taxon>
        <taxon>Ecdysozoa</taxon>
        <taxon>Arthropoda</taxon>
        <taxon>Crustacea</taxon>
        <taxon>Multicrustacea</taxon>
        <taxon>Malacostraca</taxon>
        <taxon>Eumalacostraca</taxon>
        <taxon>Eucarida</taxon>
        <taxon>Decapoda</taxon>
        <taxon>Pleocyemata</taxon>
        <taxon>Brachyura</taxon>
        <taxon>Eubrachyura</taxon>
        <taxon>Portunoidea</taxon>
        <taxon>Portunidae</taxon>
        <taxon>Portuninae</taxon>
        <taxon>Portunus</taxon>
    </lineage>
</organism>
<evidence type="ECO:0000313" key="1">
    <source>
        <dbReference type="EMBL" id="MPC31020.1"/>
    </source>
</evidence>
<name>A0A5B7E9Y3_PORTR</name>
<protein>
    <submittedName>
        <fullName evidence="1">Uncharacterized protein</fullName>
    </submittedName>
</protein>
<evidence type="ECO:0000313" key="2">
    <source>
        <dbReference type="Proteomes" id="UP000324222"/>
    </source>
</evidence>
<reference evidence="1 2" key="1">
    <citation type="submission" date="2019-05" db="EMBL/GenBank/DDBJ databases">
        <title>Another draft genome of Portunus trituberculatus and its Hox gene families provides insights of decapod evolution.</title>
        <authorList>
            <person name="Jeong J.-H."/>
            <person name="Song I."/>
            <person name="Kim S."/>
            <person name="Choi T."/>
            <person name="Kim D."/>
            <person name="Ryu S."/>
            <person name="Kim W."/>
        </authorList>
    </citation>
    <scope>NUCLEOTIDE SEQUENCE [LARGE SCALE GENOMIC DNA]</scope>
    <source>
        <tissue evidence="1">Muscle</tissue>
    </source>
</reference>
<comment type="caution">
    <text evidence="1">The sequence shown here is derived from an EMBL/GenBank/DDBJ whole genome shotgun (WGS) entry which is preliminary data.</text>
</comment>
<dbReference type="AlphaFoldDB" id="A0A5B7E9Y3"/>
<dbReference type="Proteomes" id="UP000324222">
    <property type="component" value="Unassembled WGS sequence"/>
</dbReference>
<sequence length="73" mass="8017">MSPYLHISSFSLKLCTFCAVTTSSLNAFHFSTVLCGKLYFSISYTLPLPNLCMILLSFQLLSPAAGLLCLSFQ</sequence>
<dbReference type="EMBL" id="VSRR010002352">
    <property type="protein sequence ID" value="MPC31020.1"/>
    <property type="molecule type" value="Genomic_DNA"/>
</dbReference>
<proteinExistence type="predicted"/>
<gene>
    <name evidence="1" type="ORF">E2C01_024294</name>
</gene>